<dbReference type="EMBL" id="CAEZYR010000037">
    <property type="protein sequence ID" value="CAB4741494.1"/>
    <property type="molecule type" value="Genomic_DNA"/>
</dbReference>
<evidence type="ECO:0000313" key="1">
    <source>
        <dbReference type="EMBL" id="CAB4741494.1"/>
    </source>
</evidence>
<evidence type="ECO:0000313" key="3">
    <source>
        <dbReference type="EMBL" id="CAB4909167.1"/>
    </source>
</evidence>
<reference evidence="2" key="1">
    <citation type="submission" date="2020-05" db="EMBL/GenBank/DDBJ databases">
        <authorList>
            <person name="Chiriac C."/>
            <person name="Salcher M."/>
            <person name="Ghai R."/>
            <person name="Kavagutti S V."/>
        </authorList>
    </citation>
    <scope>NUCLEOTIDE SEQUENCE</scope>
</reference>
<evidence type="ECO:0000313" key="2">
    <source>
        <dbReference type="EMBL" id="CAB4812577.1"/>
    </source>
</evidence>
<organism evidence="2">
    <name type="scientific">freshwater metagenome</name>
    <dbReference type="NCBI Taxonomy" id="449393"/>
    <lineage>
        <taxon>unclassified sequences</taxon>
        <taxon>metagenomes</taxon>
        <taxon>ecological metagenomes</taxon>
    </lineage>
</organism>
<dbReference type="EMBL" id="CAFBMH010000044">
    <property type="protein sequence ID" value="CAB4909167.1"/>
    <property type="molecule type" value="Genomic_DNA"/>
</dbReference>
<dbReference type="AlphaFoldDB" id="A0A6J6Z527"/>
<sequence length="368" mass="40594">MADSRARATWDELVELLREAGERVTGPEWNVTEVDDTAEAFRNLSHIVQSAFLAHQESDPDRPVFVRIVSPTRSFTGDNSDAVYFETPVGASQVYRVKGNTAGAVYTSFTMEAGAVDGKYATATSGVLRDDYMDIDAAGNYEIRLGGKPAERNWLALPEGGGRITTRHYFEWPVSASASQTLHIPLSIEVIDPKPAPPKWDDARVAAALGRVVNHVRDKTVGAPRPGGQMPSFVGLTPNVFPQPVTPGNLAFSAFDAAYSMAPYRLGPDEALVVTGRWPECRFANVCLWNRFSQMYDYVNRHVSRNRANTSLEADGTFRMIFAHEDPGLPNWIDTEGRPGGTVFWRYFLPEGPIEAPQGTVVKFSELH</sequence>
<proteinExistence type="predicted"/>
<evidence type="ECO:0000313" key="4">
    <source>
        <dbReference type="EMBL" id="CAB4975679.1"/>
    </source>
</evidence>
<dbReference type="EMBL" id="CAFABA010000002">
    <property type="protein sequence ID" value="CAB4812577.1"/>
    <property type="molecule type" value="Genomic_DNA"/>
</dbReference>
<protein>
    <submittedName>
        <fullName evidence="2">Unannotated protein</fullName>
    </submittedName>
</protein>
<gene>
    <name evidence="1" type="ORF">UFOPK2754_01205</name>
    <name evidence="2" type="ORF">UFOPK3139_00092</name>
    <name evidence="3" type="ORF">UFOPK3543_01369</name>
    <name evidence="4" type="ORF">UFOPK3967_00037</name>
</gene>
<accession>A0A6J6Z527</accession>
<dbReference type="EMBL" id="CAFBOS010000001">
    <property type="protein sequence ID" value="CAB4975679.1"/>
    <property type="molecule type" value="Genomic_DNA"/>
</dbReference>
<name>A0A6J6Z527_9ZZZZ</name>